<reference evidence="6 7" key="2">
    <citation type="journal article" date="2022" name="Int. J. Syst. Evol. Microbiol.">
        <title>Strains of Bradyrhizobium barranii sp. nov. associated with legumes native to Canada are symbionts of soybeans and belong to different subspecies (subsp. barranii subsp. nov. and subsp. apii subsp. nov.) and symbiovars (sv. glycinearum and sv. septentrionale).</title>
        <authorList>
            <person name="Bromfield E.S.P."/>
            <person name="Cloutier S."/>
            <person name="Wasai-Hara S."/>
            <person name="Minamisawa K."/>
        </authorList>
    </citation>
    <scope>NUCLEOTIDE SEQUENCE [LARGE SCALE GENOMIC DNA]</scope>
    <source>
        <strain evidence="6 7">144S4</strain>
    </source>
</reference>
<dbReference type="InterPro" id="IPR006433">
    <property type="entry name" value="Prohead_protease"/>
</dbReference>
<gene>
    <name evidence="6" type="ORF">J4G43_021640</name>
    <name evidence="5" type="ORF">J4G43_23690</name>
</gene>
<feature type="domain" description="Prohead serine protease" evidence="4">
    <location>
        <begin position="5"/>
        <end position="141"/>
    </location>
</feature>
<dbReference type="Pfam" id="PF04586">
    <property type="entry name" value="Peptidase_S78"/>
    <property type="match status" value="1"/>
</dbReference>
<reference evidence="5" key="1">
    <citation type="submission" date="2021-03" db="EMBL/GenBank/DDBJ databases">
        <title>Whole Genome Sequence of Bradyrhizobium sp. Strain 144S4.</title>
        <authorList>
            <person name="Bromfield E.S.P."/>
            <person name="Cloutier S."/>
        </authorList>
    </citation>
    <scope>NUCLEOTIDE SEQUENCE [LARGE SCALE GENOMIC DNA]</scope>
    <source>
        <strain evidence="5">144S4</strain>
    </source>
</reference>
<sequence>MDRLEVKATLSVSDEGEITGIAWPFNAGPDSYGDLITKGAFGSILPDLPILYQHRPDDLVGTWNEVKETEDGLTVKGQLHLDQPRARSIRAMLKTGLVTGLSIGFRTKASRKQAHGRIIDALDLAEISLVRDPAHSRARITGTKSDDAARAVADLIKRFTATLN</sequence>
<dbReference type="NCBIfam" id="TIGR01543">
    <property type="entry name" value="proheadase_HK97"/>
    <property type="match status" value="1"/>
</dbReference>
<keyword evidence="3" id="KW-0378">Hydrolase</keyword>
<evidence type="ECO:0000313" key="7">
    <source>
        <dbReference type="Proteomes" id="UP000664702"/>
    </source>
</evidence>
<name>A0A939M5W6_9BRAD</name>
<dbReference type="GO" id="GO:0006508">
    <property type="term" value="P:proteolysis"/>
    <property type="evidence" value="ECO:0007669"/>
    <property type="project" value="UniProtKB-KW"/>
</dbReference>
<protein>
    <submittedName>
        <fullName evidence="5">HK97 family phage prohead protease</fullName>
    </submittedName>
</protein>
<evidence type="ECO:0000313" key="6">
    <source>
        <dbReference type="EMBL" id="UEM16584.1"/>
    </source>
</evidence>
<dbReference type="AlphaFoldDB" id="A0A939M5W6"/>
<dbReference type="KEGG" id="bban:J4G43_021640"/>
<evidence type="ECO:0000313" key="5">
    <source>
        <dbReference type="EMBL" id="MBO1863806.1"/>
    </source>
</evidence>
<keyword evidence="2 5" id="KW-0645">Protease</keyword>
<proteinExistence type="predicted"/>
<accession>A0A939M5W6</accession>
<evidence type="ECO:0000256" key="1">
    <source>
        <dbReference type="ARBA" id="ARBA00022612"/>
    </source>
</evidence>
<dbReference type="Proteomes" id="UP000664702">
    <property type="component" value="Chromosome"/>
</dbReference>
<dbReference type="EMBL" id="JAGEMI010000001">
    <property type="protein sequence ID" value="MBO1863806.1"/>
    <property type="molecule type" value="Genomic_DNA"/>
</dbReference>
<dbReference type="RefSeq" id="WP_208086221.1">
    <property type="nucleotide sequence ID" value="NZ_CP086136.1"/>
</dbReference>
<evidence type="ECO:0000256" key="3">
    <source>
        <dbReference type="ARBA" id="ARBA00022801"/>
    </source>
</evidence>
<organism evidence="5">
    <name type="scientific">Bradyrhizobium barranii subsp. barranii</name>
    <dbReference type="NCBI Taxonomy" id="2823807"/>
    <lineage>
        <taxon>Bacteria</taxon>
        <taxon>Pseudomonadati</taxon>
        <taxon>Pseudomonadota</taxon>
        <taxon>Alphaproteobacteria</taxon>
        <taxon>Hyphomicrobiales</taxon>
        <taxon>Nitrobacteraceae</taxon>
        <taxon>Bradyrhizobium</taxon>
        <taxon>Bradyrhizobium barranii</taxon>
    </lineage>
</organism>
<dbReference type="SUPFAM" id="SSF50789">
    <property type="entry name" value="Herpes virus serine proteinase, assemblin"/>
    <property type="match status" value="1"/>
</dbReference>
<keyword evidence="1" id="KW-1188">Viral release from host cell</keyword>
<evidence type="ECO:0000259" key="4">
    <source>
        <dbReference type="Pfam" id="PF04586"/>
    </source>
</evidence>
<evidence type="ECO:0000256" key="2">
    <source>
        <dbReference type="ARBA" id="ARBA00022670"/>
    </source>
</evidence>
<dbReference type="InterPro" id="IPR054613">
    <property type="entry name" value="Peptidase_S78_dom"/>
</dbReference>
<dbReference type="EMBL" id="CP086136">
    <property type="protein sequence ID" value="UEM16584.1"/>
    <property type="molecule type" value="Genomic_DNA"/>
</dbReference>
<dbReference type="GO" id="GO:0008233">
    <property type="term" value="F:peptidase activity"/>
    <property type="evidence" value="ECO:0007669"/>
    <property type="project" value="UniProtKB-KW"/>
</dbReference>